<feature type="compositionally biased region" description="Polar residues" evidence="1">
    <location>
        <begin position="358"/>
        <end position="368"/>
    </location>
</feature>
<sequence length="401" mass="43824">MLSDHIVQVDLRTATVSASFRADYEQGELLIEGNDEQLTPEDWRAVNEAYRAISQLERRPLNPIAVLYTHRALGMMAESLPGFVWDSWDTKLPVLDETAPSFFDDAYVTSWEDEPDEDSETLAVLERFDSGDAQDPGLALDASVLAFNPSDIADDASELPYFSSLPNTSSCNGHFLTDARDGQIECVEYGKYYCIGFNMFPEKTKTKEMLNGKTKQVSVETITASIPRWWSRSKAANVTIPGPKVADGVYPCNGRCGPGCDAPPDWVGGGGGWGLGCLIHDHCVYQSTGGKDVSNYWNTLKYNVQLNPSCGTEMRMAADDMFMPPSMCPGSKTVGGSGKWYRYAPPRTSANMKKKYSNKVSTKQTPSVGSFDVGKPPKGSGPSDTDDCTQTLKCPSKLAAD</sequence>
<evidence type="ECO:0000313" key="3">
    <source>
        <dbReference type="Proteomes" id="UP000237968"/>
    </source>
</evidence>
<dbReference type="AlphaFoldDB" id="A0A2S9YB82"/>
<accession>A0A2S9YB82</accession>
<dbReference type="EMBL" id="PVNK01000121">
    <property type="protein sequence ID" value="PRQ02377.1"/>
    <property type="molecule type" value="Genomic_DNA"/>
</dbReference>
<protein>
    <submittedName>
        <fullName evidence="2">Uncharacterized protein</fullName>
    </submittedName>
</protein>
<dbReference type="Proteomes" id="UP000237968">
    <property type="component" value="Unassembled WGS sequence"/>
</dbReference>
<keyword evidence="3" id="KW-1185">Reference proteome</keyword>
<organism evidence="2 3">
    <name type="scientific">Enhygromyxa salina</name>
    <dbReference type="NCBI Taxonomy" id="215803"/>
    <lineage>
        <taxon>Bacteria</taxon>
        <taxon>Pseudomonadati</taxon>
        <taxon>Myxococcota</taxon>
        <taxon>Polyangia</taxon>
        <taxon>Nannocystales</taxon>
        <taxon>Nannocystaceae</taxon>
        <taxon>Enhygromyxa</taxon>
    </lineage>
</organism>
<evidence type="ECO:0000256" key="1">
    <source>
        <dbReference type="SAM" id="MobiDB-lite"/>
    </source>
</evidence>
<comment type="caution">
    <text evidence="2">The sequence shown here is derived from an EMBL/GenBank/DDBJ whole genome shotgun (WGS) entry which is preliminary data.</text>
</comment>
<reference evidence="2 3" key="1">
    <citation type="submission" date="2018-03" db="EMBL/GenBank/DDBJ databases">
        <title>Draft Genome Sequences of the Obligatory Marine Myxobacteria Enhygromyxa salina SWB005.</title>
        <authorList>
            <person name="Poehlein A."/>
            <person name="Moghaddam J.A."/>
            <person name="Harms H."/>
            <person name="Alanjari M."/>
            <person name="Koenig G.M."/>
            <person name="Daniel R."/>
            <person name="Schaeberle T.F."/>
        </authorList>
    </citation>
    <scope>NUCLEOTIDE SEQUENCE [LARGE SCALE GENOMIC DNA]</scope>
    <source>
        <strain evidence="2 3">SWB005</strain>
    </source>
</reference>
<gene>
    <name evidence="2" type="ORF">ENSA5_23940</name>
</gene>
<proteinExistence type="predicted"/>
<evidence type="ECO:0000313" key="2">
    <source>
        <dbReference type="EMBL" id="PRQ02377.1"/>
    </source>
</evidence>
<feature type="region of interest" description="Disordered" evidence="1">
    <location>
        <begin position="352"/>
        <end position="401"/>
    </location>
</feature>
<name>A0A2S9YB82_9BACT</name>